<protein>
    <recommendedName>
        <fullName evidence="3">Nucleoside phosphorylase domain-containing protein</fullName>
    </recommendedName>
</protein>
<comment type="caution">
    <text evidence="1">The sequence shown here is derived from an EMBL/GenBank/DDBJ whole genome shotgun (WGS) entry which is preliminary data.</text>
</comment>
<dbReference type="AlphaFoldDB" id="A0A9N8K0A0"/>
<dbReference type="InterPro" id="IPR035994">
    <property type="entry name" value="Nucleoside_phosphorylase_sf"/>
</dbReference>
<gene>
    <name evidence="1" type="ORF">AWRI4233_LOCUS6409</name>
</gene>
<dbReference type="Proteomes" id="UP000714618">
    <property type="component" value="Unassembled WGS sequence"/>
</dbReference>
<keyword evidence="2" id="KW-1185">Reference proteome</keyword>
<dbReference type="PANTHER" id="PTHR46082:SF11">
    <property type="entry name" value="AAA+ ATPASE DOMAIN-CONTAINING PROTEIN-RELATED"/>
    <property type="match status" value="1"/>
</dbReference>
<dbReference type="InterPro" id="IPR053137">
    <property type="entry name" value="NLR-like"/>
</dbReference>
<proteinExistence type="predicted"/>
<evidence type="ECO:0000313" key="1">
    <source>
        <dbReference type="EMBL" id="CAD0097585.1"/>
    </source>
</evidence>
<dbReference type="Gene3D" id="3.40.50.1580">
    <property type="entry name" value="Nucleoside phosphorylase domain"/>
    <property type="match status" value="1"/>
</dbReference>
<organism evidence="1 2">
    <name type="scientific">Aureobasidium mustum</name>
    <dbReference type="NCBI Taxonomy" id="2773714"/>
    <lineage>
        <taxon>Eukaryota</taxon>
        <taxon>Fungi</taxon>
        <taxon>Dikarya</taxon>
        <taxon>Ascomycota</taxon>
        <taxon>Pezizomycotina</taxon>
        <taxon>Dothideomycetes</taxon>
        <taxon>Dothideomycetidae</taxon>
        <taxon>Dothideales</taxon>
        <taxon>Saccotheciaceae</taxon>
        <taxon>Aureobasidium</taxon>
    </lineage>
</organism>
<evidence type="ECO:0008006" key="3">
    <source>
        <dbReference type="Google" id="ProtNLM"/>
    </source>
</evidence>
<dbReference type="PANTHER" id="PTHR46082">
    <property type="entry name" value="ATP/GTP-BINDING PROTEIN-RELATED"/>
    <property type="match status" value="1"/>
</dbReference>
<dbReference type="SUPFAM" id="SSF53167">
    <property type="entry name" value="Purine and uridine phosphorylases"/>
    <property type="match status" value="1"/>
</dbReference>
<evidence type="ECO:0000313" key="2">
    <source>
        <dbReference type="Proteomes" id="UP000714618"/>
    </source>
</evidence>
<accession>A0A9N8K0A0</accession>
<dbReference type="GO" id="GO:0009116">
    <property type="term" value="P:nucleoside metabolic process"/>
    <property type="evidence" value="ECO:0007669"/>
    <property type="project" value="InterPro"/>
</dbReference>
<dbReference type="GO" id="GO:0003824">
    <property type="term" value="F:catalytic activity"/>
    <property type="evidence" value="ECO:0007669"/>
    <property type="project" value="InterPro"/>
</dbReference>
<name>A0A9N8K0A0_9PEZI</name>
<dbReference type="OrthoDB" id="1577640at2759"/>
<dbReference type="EMBL" id="CAIJEO010000008">
    <property type="protein sequence ID" value="CAD0097585.1"/>
    <property type="molecule type" value="Genomic_DNA"/>
</dbReference>
<sequence length="111" mass="11659">MNTSQPTSQPEDVKFTVGWVCALPVEMSAAKAMLDEKYDFPVPSRPGDTNIYTLGRIGGHQVVITSLPAGKPGVTAAAVVATRMLADSPDIRFGLMVGIASSTRGGPRTAR</sequence>
<reference evidence="1" key="1">
    <citation type="submission" date="2020-06" db="EMBL/GenBank/DDBJ databases">
        <authorList>
            <person name="Onetto C."/>
        </authorList>
    </citation>
    <scope>NUCLEOTIDE SEQUENCE</scope>
</reference>